<evidence type="ECO:0000259" key="4">
    <source>
        <dbReference type="PROSITE" id="PS51485"/>
    </source>
</evidence>
<evidence type="ECO:0000256" key="1">
    <source>
        <dbReference type="ARBA" id="ARBA00022723"/>
    </source>
</evidence>
<keyword evidence="6" id="KW-1185">Reference proteome</keyword>
<protein>
    <recommendedName>
        <fullName evidence="4">Phytocyanin domain-containing protein</fullName>
    </recommendedName>
</protein>
<dbReference type="EMBL" id="JAUJYN010000008">
    <property type="protein sequence ID" value="KAK1265672.1"/>
    <property type="molecule type" value="Genomic_DNA"/>
</dbReference>
<dbReference type="PANTHER" id="PTHR33021:SF496">
    <property type="entry name" value="OS08G0482700 PROTEIN"/>
    <property type="match status" value="1"/>
</dbReference>
<dbReference type="GO" id="GO:0046872">
    <property type="term" value="F:metal ion binding"/>
    <property type="evidence" value="ECO:0007669"/>
    <property type="project" value="UniProtKB-KW"/>
</dbReference>
<dbReference type="PROSITE" id="PS00196">
    <property type="entry name" value="COPPER_BLUE"/>
    <property type="match status" value="1"/>
</dbReference>
<reference evidence="5" key="2">
    <citation type="submission" date="2023-06" db="EMBL/GenBank/DDBJ databases">
        <authorList>
            <person name="Ma L."/>
            <person name="Liu K.-W."/>
            <person name="Li Z."/>
            <person name="Hsiao Y.-Y."/>
            <person name="Qi Y."/>
            <person name="Fu T."/>
            <person name="Tang G."/>
            <person name="Zhang D."/>
            <person name="Sun W.-H."/>
            <person name="Liu D.-K."/>
            <person name="Li Y."/>
            <person name="Chen G.-Z."/>
            <person name="Liu X.-D."/>
            <person name="Liao X.-Y."/>
            <person name="Jiang Y.-T."/>
            <person name="Yu X."/>
            <person name="Hao Y."/>
            <person name="Huang J."/>
            <person name="Zhao X.-W."/>
            <person name="Ke S."/>
            <person name="Chen Y.-Y."/>
            <person name="Wu W.-L."/>
            <person name="Hsu J.-L."/>
            <person name="Lin Y.-F."/>
            <person name="Huang M.-D."/>
            <person name="Li C.-Y."/>
            <person name="Huang L."/>
            <person name="Wang Z.-W."/>
            <person name="Zhao X."/>
            <person name="Zhong W.-Y."/>
            <person name="Peng D.-H."/>
            <person name="Ahmad S."/>
            <person name="Lan S."/>
            <person name="Zhang J.-S."/>
            <person name="Tsai W.-C."/>
            <person name="Van De Peer Y."/>
            <person name="Liu Z.-J."/>
        </authorList>
    </citation>
    <scope>NUCLEOTIDE SEQUENCE</scope>
    <source>
        <strain evidence="5">SCP</strain>
        <tissue evidence="5">Leaves</tissue>
    </source>
</reference>
<dbReference type="PANTHER" id="PTHR33021">
    <property type="entry name" value="BLUE COPPER PROTEIN"/>
    <property type="match status" value="1"/>
</dbReference>
<organism evidence="5 6">
    <name type="scientific">Acorus gramineus</name>
    <name type="common">Dwarf sweet flag</name>
    <dbReference type="NCBI Taxonomy" id="55184"/>
    <lineage>
        <taxon>Eukaryota</taxon>
        <taxon>Viridiplantae</taxon>
        <taxon>Streptophyta</taxon>
        <taxon>Embryophyta</taxon>
        <taxon>Tracheophyta</taxon>
        <taxon>Spermatophyta</taxon>
        <taxon>Magnoliopsida</taxon>
        <taxon>Liliopsida</taxon>
        <taxon>Acoraceae</taxon>
        <taxon>Acorus</taxon>
    </lineage>
</organism>
<dbReference type="Proteomes" id="UP001179952">
    <property type="component" value="Unassembled WGS sequence"/>
</dbReference>
<feature type="compositionally biased region" description="Low complexity" evidence="3">
    <location>
        <begin position="73"/>
        <end position="89"/>
    </location>
</feature>
<dbReference type="PROSITE" id="PS51485">
    <property type="entry name" value="PHYTOCYANIN"/>
    <property type="match status" value="1"/>
</dbReference>
<dbReference type="InterPro" id="IPR028871">
    <property type="entry name" value="BlueCu_1_BS"/>
</dbReference>
<comment type="caution">
    <text evidence="5">The sequence shown here is derived from an EMBL/GenBank/DDBJ whole genome shotgun (WGS) entry which is preliminary data.</text>
</comment>
<name>A0AAV9ANM4_ACOGR</name>
<feature type="region of interest" description="Disordered" evidence="3">
    <location>
        <begin position="71"/>
        <end position="112"/>
    </location>
</feature>
<dbReference type="AlphaFoldDB" id="A0AAV9ANM4"/>
<gene>
    <name evidence="5" type="ORF">QJS04_geneDACA016163</name>
</gene>
<keyword evidence="1" id="KW-0479">Metal-binding</keyword>
<dbReference type="InterPro" id="IPR039391">
    <property type="entry name" value="Phytocyanin-like"/>
</dbReference>
<dbReference type="Gene3D" id="2.60.40.420">
    <property type="entry name" value="Cupredoxins - blue copper proteins"/>
    <property type="match status" value="1"/>
</dbReference>
<sequence length="133" mass="12970">MDGVTGFTFTTGAHNVFEVSKSDYDSCTTSNPITSQATSPATLTLSTASAHYYICGFPSHCSSGQKLSVNVLPSSTTPSTTPSLAGGPISAPPPSSGSGSGGGGSSSASSSTLPGFGLSVVFAAAVVAAPLLF</sequence>
<dbReference type="InterPro" id="IPR003245">
    <property type="entry name" value="Phytocyanin_dom"/>
</dbReference>
<dbReference type="Pfam" id="PF02298">
    <property type="entry name" value="Cu_bind_like"/>
    <property type="match status" value="1"/>
</dbReference>
<dbReference type="GO" id="GO:0005886">
    <property type="term" value="C:plasma membrane"/>
    <property type="evidence" value="ECO:0007669"/>
    <property type="project" value="TreeGrafter"/>
</dbReference>
<proteinExistence type="predicted"/>
<dbReference type="GO" id="GO:0009055">
    <property type="term" value="F:electron transfer activity"/>
    <property type="evidence" value="ECO:0007669"/>
    <property type="project" value="InterPro"/>
</dbReference>
<evidence type="ECO:0000313" key="5">
    <source>
        <dbReference type="EMBL" id="KAK1265672.1"/>
    </source>
</evidence>
<evidence type="ECO:0000256" key="3">
    <source>
        <dbReference type="SAM" id="MobiDB-lite"/>
    </source>
</evidence>
<dbReference type="InterPro" id="IPR008972">
    <property type="entry name" value="Cupredoxin"/>
</dbReference>
<evidence type="ECO:0000256" key="2">
    <source>
        <dbReference type="ARBA" id="ARBA00023008"/>
    </source>
</evidence>
<keyword evidence="2" id="KW-0186">Copper</keyword>
<feature type="domain" description="Phytocyanin" evidence="4">
    <location>
        <begin position="1"/>
        <end position="73"/>
    </location>
</feature>
<evidence type="ECO:0000313" key="6">
    <source>
        <dbReference type="Proteomes" id="UP001179952"/>
    </source>
</evidence>
<accession>A0AAV9ANM4</accession>
<dbReference type="SUPFAM" id="SSF49503">
    <property type="entry name" value="Cupredoxins"/>
    <property type="match status" value="1"/>
</dbReference>
<reference evidence="5" key="1">
    <citation type="journal article" date="2023" name="Nat. Commun.">
        <title>Diploid and tetraploid genomes of Acorus and the evolution of monocots.</title>
        <authorList>
            <person name="Ma L."/>
            <person name="Liu K.W."/>
            <person name="Li Z."/>
            <person name="Hsiao Y.Y."/>
            <person name="Qi Y."/>
            <person name="Fu T."/>
            <person name="Tang G.D."/>
            <person name="Zhang D."/>
            <person name="Sun W.H."/>
            <person name="Liu D.K."/>
            <person name="Li Y."/>
            <person name="Chen G.Z."/>
            <person name="Liu X.D."/>
            <person name="Liao X.Y."/>
            <person name="Jiang Y.T."/>
            <person name="Yu X."/>
            <person name="Hao Y."/>
            <person name="Huang J."/>
            <person name="Zhao X.W."/>
            <person name="Ke S."/>
            <person name="Chen Y.Y."/>
            <person name="Wu W.L."/>
            <person name="Hsu J.L."/>
            <person name="Lin Y.F."/>
            <person name="Huang M.D."/>
            <person name="Li C.Y."/>
            <person name="Huang L."/>
            <person name="Wang Z.W."/>
            <person name="Zhao X."/>
            <person name="Zhong W.Y."/>
            <person name="Peng D.H."/>
            <person name="Ahmad S."/>
            <person name="Lan S."/>
            <person name="Zhang J.S."/>
            <person name="Tsai W.C."/>
            <person name="Van de Peer Y."/>
            <person name="Liu Z.J."/>
        </authorList>
    </citation>
    <scope>NUCLEOTIDE SEQUENCE</scope>
    <source>
        <strain evidence="5">SCP</strain>
    </source>
</reference>